<dbReference type="Proteomes" id="UP000002363">
    <property type="component" value="Chromosome"/>
</dbReference>
<feature type="signal peptide" evidence="1">
    <location>
        <begin position="1"/>
        <end position="21"/>
    </location>
</feature>
<feature type="domain" description="Fe/B12 periplasmic-binding" evidence="2">
    <location>
        <begin position="44"/>
        <end position="334"/>
    </location>
</feature>
<evidence type="ECO:0000256" key="1">
    <source>
        <dbReference type="SAM" id="SignalP"/>
    </source>
</evidence>
<feature type="chain" id="PRO_5002606543" evidence="1">
    <location>
        <begin position="22"/>
        <end position="334"/>
    </location>
</feature>
<dbReference type="PROSITE" id="PS50983">
    <property type="entry name" value="FE_B12_PBP"/>
    <property type="match status" value="1"/>
</dbReference>
<keyword evidence="1" id="KW-0732">Signal</keyword>
<dbReference type="PANTHER" id="PTHR30535:SF7">
    <property type="entry name" value="IRON(III) DICITRATE-BINDING PROTEIN"/>
    <property type="match status" value="1"/>
</dbReference>
<dbReference type="PATRIC" id="fig|716541.4.peg.2846"/>
<dbReference type="InterPro" id="IPR050902">
    <property type="entry name" value="ABC_Transporter_SBP"/>
</dbReference>
<sequence>MLLKKGLLLIVLLAMAPATFAATTYPLTIENCGVRQTFTQAPQRVVTVGQHETELLLALGLEKSVAATSVWFGKLPDSLADAGKKLPRLADNSPSFEAVVGQKPELVLAQYHWHIGPQGEVGTREQFASLGIKTWISPADCTDKTVTATSNADGARSTPFSLAEIKHEVTDLAAIFDVPARGEQLNRELTERIQKAQARISAKPLKVVFWFSSSRLNGDPWVAGNYGAPGWISRTLGLKNVIDSHDEWPAVTWEHIAQMQPDVIVIAQMSRRLYPADDAAIKEAFLRRDPVTRNIPAVRNNQIIVVPAMSLNPSLRNVDAVELISDRLASFQGE</sequence>
<organism evidence="3 4">
    <name type="scientific">Enterobacter cloacae subsp. cloacae (strain ATCC 13047 / DSM 30054 / NBRC 13535 / NCTC 10005 / WDCM 00083 / NCDC 279-56)</name>
    <dbReference type="NCBI Taxonomy" id="716541"/>
    <lineage>
        <taxon>Bacteria</taxon>
        <taxon>Pseudomonadati</taxon>
        <taxon>Pseudomonadota</taxon>
        <taxon>Gammaproteobacteria</taxon>
        <taxon>Enterobacterales</taxon>
        <taxon>Enterobacteriaceae</taxon>
        <taxon>Enterobacter</taxon>
        <taxon>Enterobacter cloacae complex</taxon>
    </lineage>
</organism>
<dbReference type="Pfam" id="PF01497">
    <property type="entry name" value="Peripla_BP_2"/>
    <property type="match status" value="1"/>
</dbReference>
<dbReference type="HOGENOM" id="CLU_038034_7_3_6"/>
<protein>
    <submittedName>
        <fullName evidence="3">Iron complex transport system substrate-binding protein</fullName>
    </submittedName>
</protein>
<dbReference type="SUPFAM" id="SSF53807">
    <property type="entry name" value="Helical backbone' metal receptor"/>
    <property type="match status" value="1"/>
</dbReference>
<dbReference type="eggNOG" id="COG0614">
    <property type="taxonomic scope" value="Bacteria"/>
</dbReference>
<evidence type="ECO:0000313" key="3">
    <source>
        <dbReference type="EMBL" id="ADF62213.1"/>
    </source>
</evidence>
<reference evidence="3 4" key="1">
    <citation type="journal article" date="2010" name="J. Bacteriol.">
        <title>Complete genome sequence of Enterobacter cloacae subsp. cloacae type strain ATCC 13047.</title>
        <authorList>
            <person name="Ren Y."/>
            <person name="Ren Y."/>
            <person name="Zhou Z."/>
            <person name="Guo X."/>
            <person name="Li Y."/>
            <person name="Feng L."/>
            <person name="Wang L."/>
        </authorList>
    </citation>
    <scope>NUCLEOTIDE SEQUENCE [LARGE SCALE GENOMIC DNA]</scope>
    <source>
        <strain evidence="4">ATCC 13047 / DSM 30054 / NBRC 13535 / NCTC 10005 / WDCM 00083 / NCDC 279-56</strain>
    </source>
</reference>
<proteinExistence type="predicted"/>
<dbReference type="Gene3D" id="3.40.50.1980">
    <property type="entry name" value="Nitrogenase molybdenum iron protein domain"/>
    <property type="match status" value="2"/>
</dbReference>
<evidence type="ECO:0000259" key="2">
    <source>
        <dbReference type="PROSITE" id="PS50983"/>
    </source>
</evidence>
<dbReference type="EnsemblBacteria" id="ADF62213">
    <property type="protein sequence ID" value="ADF62213"/>
    <property type="gene ID" value="ECL_02672"/>
</dbReference>
<dbReference type="STRING" id="716541.ECL_02672"/>
<dbReference type="OrthoDB" id="9797850at2"/>
<keyword evidence="4" id="KW-1185">Reference proteome</keyword>
<gene>
    <name evidence="3" type="ordered locus">ECL_02672</name>
</gene>
<dbReference type="AlphaFoldDB" id="A0A0H3CM04"/>
<accession>A0A0H3CM04</accession>
<name>A0A0H3CM04_ENTCC</name>
<evidence type="ECO:0000313" key="4">
    <source>
        <dbReference type="Proteomes" id="UP000002363"/>
    </source>
</evidence>
<dbReference type="EMBL" id="CP001918">
    <property type="protein sequence ID" value="ADF62213.1"/>
    <property type="molecule type" value="Genomic_DNA"/>
</dbReference>
<dbReference type="KEGG" id="enc:ECL_02672"/>
<dbReference type="RefSeq" id="WP_013097240.1">
    <property type="nucleotide sequence ID" value="NC_014121.1"/>
</dbReference>
<dbReference type="PANTHER" id="PTHR30535">
    <property type="entry name" value="VITAMIN B12-BINDING PROTEIN"/>
    <property type="match status" value="1"/>
</dbReference>
<dbReference type="InterPro" id="IPR002491">
    <property type="entry name" value="ABC_transptr_periplasmic_BD"/>
</dbReference>